<dbReference type="GO" id="GO:0009279">
    <property type="term" value="C:cell outer membrane"/>
    <property type="evidence" value="ECO:0007669"/>
    <property type="project" value="UniProtKB-SubCell"/>
</dbReference>
<keyword evidence="5" id="KW-0472">Membrane</keyword>
<dbReference type="Pfam" id="PF14905">
    <property type="entry name" value="OMP_b-brl_3"/>
    <property type="match status" value="1"/>
</dbReference>
<accession>A0A382JTF3</accession>
<dbReference type="InterPro" id="IPR036942">
    <property type="entry name" value="Beta-barrel_TonB_sf"/>
</dbReference>
<gene>
    <name evidence="8" type="ORF">METZ01_LOCUS268224</name>
</gene>
<sequence length="335" mass="38467">GVYDIELPDSHQHTDTSNVFVALIDSSIANSPLAEKVLYLYPELKTGFTSMDKKLSIIMKYGRRINRVKLAMINPFPVSMIDEYHVRKGNPFLKPELVDIYQISFSFRLNTKQHPMFTGNLFYKDIQDLIQWHDVDFVTINEQSFEILTAGNVASGKSVGYDFALSLSPTKNIQLILDYNYWIKKTSGKGETDLIGNSSGSITDGQIRIAMPWKVDFELWYRRYGRHKIPIGEIDPYYYVDLSLGKAIIDKNVYLTFSVHDLFNSRIMDISTEQAITNPTSGVTYIQKLNATKYNEQRLISLSIQFNLSEFPTLGQSKRDRINKPDHPDDIDVDY</sequence>
<organism evidence="8">
    <name type="scientific">marine metagenome</name>
    <dbReference type="NCBI Taxonomy" id="408172"/>
    <lineage>
        <taxon>unclassified sequences</taxon>
        <taxon>metagenomes</taxon>
        <taxon>ecological metagenomes</taxon>
    </lineage>
</organism>
<dbReference type="EMBL" id="UINC01076318">
    <property type="protein sequence ID" value="SVC15370.1"/>
    <property type="molecule type" value="Genomic_DNA"/>
</dbReference>
<evidence type="ECO:0000256" key="3">
    <source>
        <dbReference type="ARBA" id="ARBA00022692"/>
    </source>
</evidence>
<reference evidence="8" key="1">
    <citation type="submission" date="2018-05" db="EMBL/GenBank/DDBJ databases">
        <authorList>
            <person name="Lanie J.A."/>
            <person name="Ng W.-L."/>
            <person name="Kazmierczak K.M."/>
            <person name="Andrzejewski T.M."/>
            <person name="Davidsen T.M."/>
            <person name="Wayne K.J."/>
            <person name="Tettelin H."/>
            <person name="Glass J.I."/>
            <person name="Rusch D."/>
            <person name="Podicherti R."/>
            <person name="Tsui H.-C.T."/>
            <person name="Winkler M.E."/>
        </authorList>
    </citation>
    <scope>NUCLEOTIDE SEQUENCE</scope>
</reference>
<evidence type="ECO:0000256" key="2">
    <source>
        <dbReference type="ARBA" id="ARBA00022448"/>
    </source>
</evidence>
<keyword evidence="2" id="KW-0813">Transport</keyword>
<evidence type="ECO:0000256" key="4">
    <source>
        <dbReference type="ARBA" id="ARBA00022729"/>
    </source>
</evidence>
<keyword evidence="3" id="KW-0812">Transmembrane</keyword>
<feature type="non-terminal residue" evidence="8">
    <location>
        <position position="1"/>
    </location>
</feature>
<evidence type="ECO:0000256" key="5">
    <source>
        <dbReference type="ARBA" id="ARBA00023136"/>
    </source>
</evidence>
<dbReference type="PANTHER" id="PTHR30069:SF29">
    <property type="entry name" value="HEMOGLOBIN AND HEMOGLOBIN-HAPTOGLOBIN-BINDING PROTEIN 1-RELATED"/>
    <property type="match status" value="1"/>
</dbReference>
<proteinExistence type="predicted"/>
<name>A0A382JTF3_9ZZZZ</name>
<dbReference type="InterPro" id="IPR039426">
    <property type="entry name" value="TonB-dep_rcpt-like"/>
</dbReference>
<evidence type="ECO:0000313" key="8">
    <source>
        <dbReference type="EMBL" id="SVC15370.1"/>
    </source>
</evidence>
<evidence type="ECO:0000256" key="6">
    <source>
        <dbReference type="ARBA" id="ARBA00023237"/>
    </source>
</evidence>
<keyword evidence="4" id="KW-0732">Signal</keyword>
<comment type="subcellular location">
    <subcellularLocation>
        <location evidence="1">Cell outer membrane</location>
        <topology evidence="1">Multi-pass membrane protein</topology>
    </subcellularLocation>
</comment>
<dbReference type="SUPFAM" id="SSF56935">
    <property type="entry name" value="Porins"/>
    <property type="match status" value="1"/>
</dbReference>
<dbReference type="PANTHER" id="PTHR30069">
    <property type="entry name" value="TONB-DEPENDENT OUTER MEMBRANE RECEPTOR"/>
    <property type="match status" value="1"/>
</dbReference>
<feature type="domain" description="Outer membrane protein beta-barrel" evidence="7">
    <location>
        <begin position="35"/>
        <end position="280"/>
    </location>
</feature>
<evidence type="ECO:0000256" key="1">
    <source>
        <dbReference type="ARBA" id="ARBA00004571"/>
    </source>
</evidence>
<dbReference type="Gene3D" id="2.40.170.20">
    <property type="entry name" value="TonB-dependent receptor, beta-barrel domain"/>
    <property type="match status" value="1"/>
</dbReference>
<keyword evidence="6" id="KW-0998">Cell outer membrane</keyword>
<dbReference type="InterPro" id="IPR041700">
    <property type="entry name" value="OMP_b-brl_3"/>
</dbReference>
<dbReference type="GO" id="GO:0015344">
    <property type="term" value="F:siderophore uptake transmembrane transporter activity"/>
    <property type="evidence" value="ECO:0007669"/>
    <property type="project" value="TreeGrafter"/>
</dbReference>
<dbReference type="AlphaFoldDB" id="A0A382JTF3"/>
<dbReference type="GO" id="GO:0044718">
    <property type="term" value="P:siderophore transmembrane transport"/>
    <property type="evidence" value="ECO:0007669"/>
    <property type="project" value="TreeGrafter"/>
</dbReference>
<evidence type="ECO:0000259" key="7">
    <source>
        <dbReference type="Pfam" id="PF14905"/>
    </source>
</evidence>
<protein>
    <recommendedName>
        <fullName evidence="7">Outer membrane protein beta-barrel domain-containing protein</fullName>
    </recommendedName>
</protein>